<accession>B8BQV0</accession>
<keyword evidence="2" id="KW-1185">Reference proteome</keyword>
<dbReference type="KEGG" id="tps:THAPSDRAFT_1407"/>
<sequence>MKLTVLIALVINKEQCYAFVTSTRTQIHHPTLLFNDKDSAPPIPKFIEENTQEEWEWDGEAIEGAHDEEFEPGSGKFDATDMFMPSLSLLSMASSVTSPAQSVISGITSNFDPLMNAGKLYLEKVEKEMSEDDVLEIGGDPFFLDDDEGNSDTKMDMEGTDFFGWDGTVDEDAHLDFD</sequence>
<dbReference type="RefSeq" id="XP_002286785.1">
    <property type="nucleotide sequence ID" value="XM_002286749.1"/>
</dbReference>
<organism evidence="1 2">
    <name type="scientific">Thalassiosira pseudonana</name>
    <name type="common">Marine diatom</name>
    <name type="synonym">Cyclotella nana</name>
    <dbReference type="NCBI Taxonomy" id="35128"/>
    <lineage>
        <taxon>Eukaryota</taxon>
        <taxon>Sar</taxon>
        <taxon>Stramenopiles</taxon>
        <taxon>Ochrophyta</taxon>
        <taxon>Bacillariophyta</taxon>
        <taxon>Coscinodiscophyceae</taxon>
        <taxon>Thalassiosirophycidae</taxon>
        <taxon>Thalassiosirales</taxon>
        <taxon>Thalassiosiraceae</taxon>
        <taxon>Thalassiosira</taxon>
    </lineage>
</organism>
<dbReference type="OMA" id="ENTQEEW"/>
<dbReference type="GeneID" id="7451470"/>
<proteinExistence type="predicted"/>
<reference evidence="1 2" key="1">
    <citation type="journal article" date="2004" name="Science">
        <title>The genome of the diatom Thalassiosira pseudonana: ecology, evolution, and metabolism.</title>
        <authorList>
            <person name="Armbrust E.V."/>
            <person name="Berges J.A."/>
            <person name="Bowler C."/>
            <person name="Green B.R."/>
            <person name="Martinez D."/>
            <person name="Putnam N.H."/>
            <person name="Zhou S."/>
            <person name="Allen A.E."/>
            <person name="Apt K.E."/>
            <person name="Bechner M."/>
            <person name="Brzezinski M.A."/>
            <person name="Chaal B.K."/>
            <person name="Chiovitti A."/>
            <person name="Davis A.K."/>
            <person name="Demarest M.S."/>
            <person name="Detter J.C."/>
            <person name="Glavina T."/>
            <person name="Goodstein D."/>
            <person name="Hadi M.Z."/>
            <person name="Hellsten U."/>
            <person name="Hildebrand M."/>
            <person name="Jenkins B.D."/>
            <person name="Jurka J."/>
            <person name="Kapitonov V.V."/>
            <person name="Kroger N."/>
            <person name="Lau W.W."/>
            <person name="Lane T.W."/>
            <person name="Larimer F.W."/>
            <person name="Lippmeier J.C."/>
            <person name="Lucas S."/>
            <person name="Medina M."/>
            <person name="Montsant A."/>
            <person name="Obornik M."/>
            <person name="Parker M.S."/>
            <person name="Palenik B."/>
            <person name="Pazour G.J."/>
            <person name="Richardson P.M."/>
            <person name="Rynearson T.A."/>
            <person name="Saito M.A."/>
            <person name="Schwartz D.C."/>
            <person name="Thamatrakoln K."/>
            <person name="Valentin K."/>
            <person name="Vardi A."/>
            <person name="Wilkerson F.P."/>
            <person name="Rokhsar D.S."/>
        </authorList>
    </citation>
    <scope>NUCLEOTIDE SEQUENCE [LARGE SCALE GENOMIC DNA]</scope>
    <source>
        <strain evidence="1 2">CCMP1335</strain>
    </source>
</reference>
<dbReference type="HOGENOM" id="CLU_1513552_0_0_1"/>
<protein>
    <submittedName>
        <fullName evidence="1">Uncharacterized protein</fullName>
    </submittedName>
</protein>
<dbReference type="Proteomes" id="UP000001449">
    <property type="component" value="Chromosome 1"/>
</dbReference>
<gene>
    <name evidence="1" type="ORF">THAPSDRAFT_1407</name>
</gene>
<evidence type="ECO:0000313" key="1">
    <source>
        <dbReference type="EMBL" id="EED96426.1"/>
    </source>
</evidence>
<dbReference type="InParanoid" id="B8BQV0"/>
<dbReference type="eggNOG" id="ENOG502T9RR">
    <property type="taxonomic scope" value="Eukaryota"/>
</dbReference>
<dbReference type="PaxDb" id="35128-Thaps1407"/>
<evidence type="ECO:0000313" key="2">
    <source>
        <dbReference type="Proteomes" id="UP000001449"/>
    </source>
</evidence>
<dbReference type="EMBL" id="CM000638">
    <property type="protein sequence ID" value="EED96426.1"/>
    <property type="molecule type" value="Genomic_DNA"/>
</dbReference>
<dbReference type="AlphaFoldDB" id="B8BQV0"/>
<name>B8BQV0_THAPS</name>
<reference evidence="1 2" key="2">
    <citation type="journal article" date="2008" name="Nature">
        <title>The Phaeodactylum genome reveals the evolutionary history of diatom genomes.</title>
        <authorList>
            <person name="Bowler C."/>
            <person name="Allen A.E."/>
            <person name="Badger J.H."/>
            <person name="Grimwood J."/>
            <person name="Jabbari K."/>
            <person name="Kuo A."/>
            <person name="Maheswari U."/>
            <person name="Martens C."/>
            <person name="Maumus F."/>
            <person name="Otillar R.P."/>
            <person name="Rayko E."/>
            <person name="Salamov A."/>
            <person name="Vandepoele K."/>
            <person name="Beszteri B."/>
            <person name="Gruber A."/>
            <person name="Heijde M."/>
            <person name="Katinka M."/>
            <person name="Mock T."/>
            <person name="Valentin K."/>
            <person name="Verret F."/>
            <person name="Berges J.A."/>
            <person name="Brownlee C."/>
            <person name="Cadoret J.P."/>
            <person name="Chiovitti A."/>
            <person name="Choi C.J."/>
            <person name="Coesel S."/>
            <person name="De Martino A."/>
            <person name="Detter J.C."/>
            <person name="Durkin C."/>
            <person name="Falciatore A."/>
            <person name="Fournet J."/>
            <person name="Haruta M."/>
            <person name="Huysman M.J."/>
            <person name="Jenkins B.D."/>
            <person name="Jiroutova K."/>
            <person name="Jorgensen R.E."/>
            <person name="Joubert Y."/>
            <person name="Kaplan A."/>
            <person name="Kroger N."/>
            <person name="Kroth P.G."/>
            <person name="La Roche J."/>
            <person name="Lindquist E."/>
            <person name="Lommer M."/>
            <person name="Martin-Jezequel V."/>
            <person name="Lopez P.J."/>
            <person name="Lucas S."/>
            <person name="Mangogna M."/>
            <person name="McGinnis K."/>
            <person name="Medlin L.K."/>
            <person name="Montsant A."/>
            <person name="Oudot-Le Secq M.P."/>
            <person name="Napoli C."/>
            <person name="Obornik M."/>
            <person name="Parker M.S."/>
            <person name="Petit J.L."/>
            <person name="Porcel B.M."/>
            <person name="Poulsen N."/>
            <person name="Robison M."/>
            <person name="Rychlewski L."/>
            <person name="Rynearson T.A."/>
            <person name="Schmutz J."/>
            <person name="Shapiro H."/>
            <person name="Siaut M."/>
            <person name="Stanley M."/>
            <person name="Sussman M.R."/>
            <person name="Taylor A.R."/>
            <person name="Vardi A."/>
            <person name="von Dassow P."/>
            <person name="Vyverman W."/>
            <person name="Willis A."/>
            <person name="Wyrwicz L.S."/>
            <person name="Rokhsar D.S."/>
            <person name="Weissenbach J."/>
            <person name="Armbrust E.V."/>
            <person name="Green B.R."/>
            <person name="Van de Peer Y."/>
            <person name="Grigoriev I.V."/>
        </authorList>
    </citation>
    <scope>NUCLEOTIDE SEQUENCE [LARGE SCALE GENOMIC DNA]</scope>
    <source>
        <strain evidence="1 2">CCMP1335</strain>
    </source>
</reference>